<evidence type="ECO:0000256" key="4">
    <source>
        <dbReference type="ARBA" id="ARBA00022679"/>
    </source>
</evidence>
<dbReference type="EMBL" id="CP056775">
    <property type="protein sequence ID" value="QRR00556.1"/>
    <property type="molecule type" value="Genomic_DNA"/>
</dbReference>
<evidence type="ECO:0000259" key="7">
    <source>
        <dbReference type="PROSITE" id="PS50109"/>
    </source>
</evidence>
<dbReference type="Gene3D" id="3.30.450.20">
    <property type="entry name" value="PAS domain"/>
    <property type="match status" value="3"/>
</dbReference>
<dbReference type="CDD" id="cd00130">
    <property type="entry name" value="PAS"/>
    <property type="match status" value="2"/>
</dbReference>
<dbReference type="PROSITE" id="PS50113">
    <property type="entry name" value="PAC"/>
    <property type="match status" value="1"/>
</dbReference>
<dbReference type="SUPFAM" id="SSF55785">
    <property type="entry name" value="PYP-like sensor domain (PAS domain)"/>
    <property type="match status" value="3"/>
</dbReference>
<dbReference type="Proteomes" id="UP000612680">
    <property type="component" value="Chromosome"/>
</dbReference>
<sequence>MSHLSLSSESDNAVDYRSIVQASPDIITRWNTDFELIYANPTLERVIGVEYARLHGTKLTDSVLNSKAALDFLSCLQSVAASGQQDEHYNKLTTPQGELFHHTLVIPEKDAHGQVQSLLCFTRDVTGMKGSESLMKTMILEAPVATALYIGPELRIKIVNDTMISYWGKDHSVIGLPLAEALPELAGQPFLSQLEDVYSSGTTYTSQGSSANLMINGELRTSYFDFTYKPVRNFSGEVYAILHMAVDVTEEVMALRQIQEAESNLRSAVDMAQLGTWELDMRTQQMNFSPRLRAWFGISPEEELTMERSDSVVAKEDVPRVKKAIESATRPGSDGMFSVEYALDPEVAGERRILSVSGRAFFNEQGIAYKMSGTVQDVTAQRSVEKSLQELVQLRTEELEAANEELAATNEELESTVDELANANDELTKSNQQLTRSNDNLQQFSYVASHDLQEPLRKIQSFGNLLESRYGERLGDGLDYLHRMRAAAGRMSVLIEDLLSFSRISNNQTNISRISLSSVVHQVISDLELSIQESGAMVNFDKLPAILGDQMQLIQLFTNLLSNAIKFRKPDGKPEITISSEVVDASDVPPHVHPALASPKYYRVDIQDNGIGFDPQYANRIFQVFQRLHGKSEFAGTGIGLAICDKVAANHGGAIMATSEPGQGATFSIYFPY</sequence>
<dbReference type="InterPro" id="IPR052162">
    <property type="entry name" value="Sensor_kinase/Photoreceptor"/>
</dbReference>
<dbReference type="InterPro" id="IPR036890">
    <property type="entry name" value="HATPase_C_sf"/>
</dbReference>
<evidence type="ECO:0000256" key="2">
    <source>
        <dbReference type="ARBA" id="ARBA00012438"/>
    </source>
</evidence>
<dbReference type="InterPro" id="IPR035965">
    <property type="entry name" value="PAS-like_dom_sf"/>
</dbReference>
<dbReference type="PROSITE" id="PS50112">
    <property type="entry name" value="PAS"/>
    <property type="match status" value="1"/>
</dbReference>
<evidence type="ECO:0000256" key="5">
    <source>
        <dbReference type="ARBA" id="ARBA00022777"/>
    </source>
</evidence>
<dbReference type="Pfam" id="PF02518">
    <property type="entry name" value="HATPase_c"/>
    <property type="match status" value="1"/>
</dbReference>
<comment type="catalytic activity">
    <reaction evidence="1">
        <text>ATP + protein L-histidine = ADP + protein N-phospho-L-histidine.</text>
        <dbReference type="EC" id="2.7.13.3"/>
    </reaction>
</comment>
<dbReference type="InterPro" id="IPR000014">
    <property type="entry name" value="PAS"/>
</dbReference>
<proteinExistence type="predicted"/>
<dbReference type="NCBIfam" id="TIGR00229">
    <property type="entry name" value="sensory_box"/>
    <property type="match status" value="2"/>
</dbReference>
<gene>
    <name evidence="10" type="ORF">HWI92_06375</name>
</gene>
<dbReference type="RefSeq" id="WP_204661734.1">
    <property type="nucleotide sequence ID" value="NZ_CP056775.1"/>
</dbReference>
<evidence type="ECO:0000313" key="10">
    <source>
        <dbReference type="EMBL" id="QRR00556.1"/>
    </source>
</evidence>
<keyword evidence="11" id="KW-1185">Reference proteome</keyword>
<dbReference type="InterPro" id="IPR004358">
    <property type="entry name" value="Sig_transdc_His_kin-like_C"/>
</dbReference>
<dbReference type="InterPro" id="IPR005467">
    <property type="entry name" value="His_kinase_dom"/>
</dbReference>
<dbReference type="PANTHER" id="PTHR43304:SF1">
    <property type="entry name" value="PAC DOMAIN-CONTAINING PROTEIN"/>
    <property type="match status" value="1"/>
</dbReference>
<dbReference type="CDD" id="cd00082">
    <property type="entry name" value="HisKA"/>
    <property type="match status" value="1"/>
</dbReference>
<evidence type="ECO:0000259" key="8">
    <source>
        <dbReference type="PROSITE" id="PS50112"/>
    </source>
</evidence>
<evidence type="ECO:0000313" key="11">
    <source>
        <dbReference type="Proteomes" id="UP000612680"/>
    </source>
</evidence>
<organism evidence="10 11">
    <name type="scientific">Dyadobacter sandarakinus</name>
    <dbReference type="NCBI Taxonomy" id="2747268"/>
    <lineage>
        <taxon>Bacteria</taxon>
        <taxon>Pseudomonadati</taxon>
        <taxon>Bacteroidota</taxon>
        <taxon>Cytophagia</taxon>
        <taxon>Cytophagales</taxon>
        <taxon>Spirosomataceae</taxon>
        <taxon>Dyadobacter</taxon>
    </lineage>
</organism>
<dbReference type="PRINTS" id="PR00344">
    <property type="entry name" value="BCTRLSENSOR"/>
</dbReference>
<accession>A0ABX7I391</accession>
<keyword evidence="5" id="KW-0418">Kinase</keyword>
<dbReference type="SMART" id="SM00091">
    <property type="entry name" value="PAS"/>
    <property type="match status" value="3"/>
</dbReference>
<dbReference type="InterPro" id="IPR036097">
    <property type="entry name" value="HisK_dim/P_sf"/>
</dbReference>
<dbReference type="InterPro" id="IPR013656">
    <property type="entry name" value="PAS_4"/>
</dbReference>
<dbReference type="PROSITE" id="PS50109">
    <property type="entry name" value="HIS_KIN"/>
    <property type="match status" value="1"/>
</dbReference>
<dbReference type="Pfam" id="PF00512">
    <property type="entry name" value="HisKA"/>
    <property type="match status" value="1"/>
</dbReference>
<dbReference type="InterPro" id="IPR003594">
    <property type="entry name" value="HATPase_dom"/>
</dbReference>
<dbReference type="PANTHER" id="PTHR43304">
    <property type="entry name" value="PHYTOCHROME-LIKE PROTEIN CPH1"/>
    <property type="match status" value="1"/>
</dbReference>
<feature type="domain" description="PAS" evidence="8">
    <location>
        <begin position="261"/>
        <end position="332"/>
    </location>
</feature>
<dbReference type="SMART" id="SM00387">
    <property type="entry name" value="HATPase_c"/>
    <property type="match status" value="1"/>
</dbReference>
<evidence type="ECO:0000256" key="6">
    <source>
        <dbReference type="SAM" id="Coils"/>
    </source>
</evidence>
<dbReference type="SMART" id="SM00388">
    <property type="entry name" value="HisKA"/>
    <property type="match status" value="1"/>
</dbReference>
<feature type="domain" description="PAC" evidence="9">
    <location>
        <begin position="337"/>
        <end position="390"/>
    </location>
</feature>
<protein>
    <recommendedName>
        <fullName evidence="2">histidine kinase</fullName>
        <ecNumber evidence="2">2.7.13.3</ecNumber>
    </recommendedName>
</protein>
<dbReference type="InterPro" id="IPR003661">
    <property type="entry name" value="HisK_dim/P_dom"/>
</dbReference>
<keyword evidence="6" id="KW-0175">Coiled coil</keyword>
<name>A0ABX7I391_9BACT</name>
<dbReference type="SUPFAM" id="SSF55874">
    <property type="entry name" value="ATPase domain of HSP90 chaperone/DNA topoisomerase II/histidine kinase"/>
    <property type="match status" value="1"/>
</dbReference>
<evidence type="ECO:0000256" key="3">
    <source>
        <dbReference type="ARBA" id="ARBA00022553"/>
    </source>
</evidence>
<evidence type="ECO:0000259" key="9">
    <source>
        <dbReference type="PROSITE" id="PS50113"/>
    </source>
</evidence>
<keyword evidence="4" id="KW-0808">Transferase</keyword>
<dbReference type="EC" id="2.7.13.3" evidence="2"/>
<feature type="domain" description="Histidine kinase" evidence="7">
    <location>
        <begin position="447"/>
        <end position="673"/>
    </location>
</feature>
<dbReference type="SUPFAM" id="SSF47384">
    <property type="entry name" value="Homodimeric domain of signal transducing histidine kinase"/>
    <property type="match status" value="1"/>
</dbReference>
<dbReference type="InterPro" id="IPR000700">
    <property type="entry name" value="PAS-assoc_C"/>
</dbReference>
<dbReference type="Gene3D" id="1.10.287.130">
    <property type="match status" value="1"/>
</dbReference>
<feature type="coiled-coil region" evidence="6">
    <location>
        <begin position="385"/>
        <end position="440"/>
    </location>
</feature>
<dbReference type="Gene3D" id="3.30.565.10">
    <property type="entry name" value="Histidine kinase-like ATPase, C-terminal domain"/>
    <property type="match status" value="1"/>
</dbReference>
<keyword evidence="3" id="KW-0597">Phosphoprotein</keyword>
<reference evidence="10 11" key="1">
    <citation type="submission" date="2020-06" db="EMBL/GenBank/DDBJ databases">
        <title>Dyadobacter sandarakinus sp. nov., isolated from the soil of the Arctic Yellow River Station.</title>
        <authorList>
            <person name="Zhang Y."/>
            <person name="Peng F."/>
        </authorList>
    </citation>
    <scope>NUCLEOTIDE SEQUENCE [LARGE SCALE GENOMIC DNA]</scope>
    <source>
        <strain evidence="10 11">Q3-56</strain>
    </source>
</reference>
<evidence type="ECO:0000256" key="1">
    <source>
        <dbReference type="ARBA" id="ARBA00000085"/>
    </source>
</evidence>
<dbReference type="Pfam" id="PF08448">
    <property type="entry name" value="PAS_4"/>
    <property type="match status" value="2"/>
</dbReference>